<evidence type="ECO:0000256" key="2">
    <source>
        <dbReference type="ARBA" id="ARBA00022723"/>
    </source>
</evidence>
<evidence type="ECO:0000256" key="3">
    <source>
        <dbReference type="ARBA" id="ARBA00023004"/>
    </source>
</evidence>
<organism evidence="7">
    <name type="scientific">marine metagenome</name>
    <dbReference type="NCBI Taxonomy" id="408172"/>
    <lineage>
        <taxon>unclassified sequences</taxon>
        <taxon>metagenomes</taxon>
        <taxon>ecological metagenomes</taxon>
    </lineage>
</organism>
<dbReference type="PANTHER" id="PTHR21496">
    <property type="entry name" value="FERREDOXIN-RELATED"/>
    <property type="match status" value="1"/>
</dbReference>
<dbReference type="InterPro" id="IPR017941">
    <property type="entry name" value="Rieske_2Fe-2S"/>
</dbReference>
<keyword evidence="4" id="KW-0411">Iron-sulfur</keyword>
<feature type="domain" description="Rieske" evidence="6">
    <location>
        <begin position="4"/>
        <end position="100"/>
    </location>
</feature>
<dbReference type="SUPFAM" id="SSF50022">
    <property type="entry name" value="ISP domain"/>
    <property type="match status" value="1"/>
</dbReference>
<dbReference type="InterPro" id="IPR036922">
    <property type="entry name" value="Rieske_2Fe-2S_sf"/>
</dbReference>
<dbReference type="CDD" id="cd03528">
    <property type="entry name" value="Rieske_RO_ferredoxin"/>
    <property type="match status" value="1"/>
</dbReference>
<evidence type="ECO:0000256" key="1">
    <source>
        <dbReference type="ARBA" id="ARBA00022714"/>
    </source>
</evidence>
<dbReference type="Pfam" id="PF00355">
    <property type="entry name" value="Rieske"/>
    <property type="match status" value="1"/>
</dbReference>
<evidence type="ECO:0000313" key="7">
    <source>
        <dbReference type="EMBL" id="SVC78877.1"/>
    </source>
</evidence>
<protein>
    <recommendedName>
        <fullName evidence="6">Rieske domain-containing protein</fullName>
    </recommendedName>
</protein>
<proteinExistence type="predicted"/>
<reference evidence="7" key="1">
    <citation type="submission" date="2018-05" db="EMBL/GenBank/DDBJ databases">
        <authorList>
            <person name="Lanie J.A."/>
            <person name="Ng W.-L."/>
            <person name="Kazmierczak K.M."/>
            <person name="Andrzejewski T.M."/>
            <person name="Davidsen T.M."/>
            <person name="Wayne K.J."/>
            <person name="Tettelin H."/>
            <person name="Glass J.I."/>
            <person name="Rusch D."/>
            <person name="Podicherti R."/>
            <person name="Tsui H.-C.T."/>
            <person name="Winkler M.E."/>
        </authorList>
    </citation>
    <scope>NUCLEOTIDE SEQUENCE</scope>
</reference>
<dbReference type="GO" id="GO:0046872">
    <property type="term" value="F:metal ion binding"/>
    <property type="evidence" value="ECO:0007669"/>
    <property type="project" value="UniProtKB-KW"/>
</dbReference>
<evidence type="ECO:0000256" key="5">
    <source>
        <dbReference type="ARBA" id="ARBA00034078"/>
    </source>
</evidence>
<keyword evidence="3" id="KW-0408">Iron</keyword>
<dbReference type="PANTHER" id="PTHR21496:SF0">
    <property type="entry name" value="RIESKE DOMAIN-CONTAINING PROTEIN"/>
    <property type="match status" value="1"/>
</dbReference>
<evidence type="ECO:0000259" key="6">
    <source>
        <dbReference type="PROSITE" id="PS51296"/>
    </source>
</evidence>
<dbReference type="Gene3D" id="2.102.10.10">
    <property type="entry name" value="Rieske [2Fe-2S] iron-sulphur domain"/>
    <property type="match status" value="1"/>
</dbReference>
<accession>A0A382Q196</accession>
<keyword evidence="1" id="KW-0001">2Fe-2S</keyword>
<keyword evidence="2" id="KW-0479">Metal-binding</keyword>
<gene>
    <name evidence="7" type="ORF">METZ01_LOCUS331731</name>
</gene>
<dbReference type="AlphaFoldDB" id="A0A382Q196"/>
<sequence>MGKILVGKTSDIPSGKMVMVSADGKDILVTNVDGNYYAMDDTCTHAGASLSEGSLDGSTVTCPWHGSTWDCKTGKMIAFGVQLKDLSSYKVTVESDEIFVEV</sequence>
<evidence type="ECO:0000256" key="4">
    <source>
        <dbReference type="ARBA" id="ARBA00023014"/>
    </source>
</evidence>
<comment type="cofactor">
    <cofactor evidence="5">
        <name>[2Fe-2S] cluster</name>
        <dbReference type="ChEBI" id="CHEBI:190135"/>
    </cofactor>
</comment>
<name>A0A382Q196_9ZZZZ</name>
<dbReference type="EMBL" id="UINC01110992">
    <property type="protein sequence ID" value="SVC78877.1"/>
    <property type="molecule type" value="Genomic_DNA"/>
</dbReference>
<dbReference type="PROSITE" id="PS51296">
    <property type="entry name" value="RIESKE"/>
    <property type="match status" value="1"/>
</dbReference>
<dbReference type="GO" id="GO:0051537">
    <property type="term" value="F:2 iron, 2 sulfur cluster binding"/>
    <property type="evidence" value="ECO:0007669"/>
    <property type="project" value="UniProtKB-KW"/>
</dbReference>